<keyword evidence="1" id="KW-0378">Hydrolase</keyword>
<dbReference type="CDD" id="cd07505">
    <property type="entry name" value="HAD_BPGM-like"/>
    <property type="match status" value="1"/>
</dbReference>
<evidence type="ECO:0000313" key="2">
    <source>
        <dbReference type="Proteomes" id="UP000051008"/>
    </source>
</evidence>
<dbReference type="NCBIfam" id="TIGR01549">
    <property type="entry name" value="HAD-SF-IA-v1"/>
    <property type="match status" value="1"/>
</dbReference>
<dbReference type="RefSeq" id="WP_056976465.1">
    <property type="nucleotide sequence ID" value="NZ_AYYP01000022.1"/>
</dbReference>
<dbReference type="InterPro" id="IPR041492">
    <property type="entry name" value="HAD_2"/>
</dbReference>
<dbReference type="PANTHER" id="PTHR18901:SF38">
    <property type="entry name" value="PSEUDOURIDINE-5'-PHOSPHATASE"/>
    <property type="match status" value="1"/>
</dbReference>
<protein>
    <submittedName>
        <fullName evidence="1">HAD superfamily hydrolase</fullName>
    </submittedName>
</protein>
<gene>
    <name evidence="1" type="ORF">FC14_GL001572</name>
</gene>
<organism evidence="1 2">
    <name type="scientific">Ligilactobacillus agilis DSM 20509</name>
    <dbReference type="NCBI Taxonomy" id="1423718"/>
    <lineage>
        <taxon>Bacteria</taxon>
        <taxon>Bacillati</taxon>
        <taxon>Bacillota</taxon>
        <taxon>Bacilli</taxon>
        <taxon>Lactobacillales</taxon>
        <taxon>Lactobacillaceae</taxon>
        <taxon>Ligilactobacillus</taxon>
    </lineage>
</organism>
<dbReference type="InterPro" id="IPR023198">
    <property type="entry name" value="PGP-like_dom2"/>
</dbReference>
<name>A0A0R2ADV2_9LACO</name>
<sequence length="215" mass="23612">MDLDLVLFDMDGLVFDSETVYFEANQIAAKELGLANYTFDYYQQYIGAGDDAMVAGMIRDYGDEKVVARFMERSKALVHPLVKQGELKIKPGFHELVSYLKAKQTKIYLASSNFISEINFFLENTGLSGTFDGIISADDVAKAKPAPDIFLAAWEKAGCPPKEKCLVLEDSLNGIKAANNAQLPVAMVPDCIAPNDYARQNTVAIVADLAKIKNL</sequence>
<dbReference type="SFLD" id="SFLDG01129">
    <property type="entry name" value="C1.5:_HAD__Beta-PGM__Phosphata"/>
    <property type="match status" value="1"/>
</dbReference>
<dbReference type="PATRIC" id="fig|1423718.3.peg.1637"/>
<dbReference type="OrthoDB" id="9797743at2"/>
<accession>A0A0R2ADV2</accession>
<dbReference type="SUPFAM" id="SSF56784">
    <property type="entry name" value="HAD-like"/>
    <property type="match status" value="1"/>
</dbReference>
<dbReference type="GO" id="GO:0016787">
    <property type="term" value="F:hydrolase activity"/>
    <property type="evidence" value="ECO:0007669"/>
    <property type="project" value="UniProtKB-KW"/>
</dbReference>
<dbReference type="SFLD" id="SFLDG01135">
    <property type="entry name" value="C1.5.6:_HAD__Beta-PGM__Phospha"/>
    <property type="match status" value="1"/>
</dbReference>
<dbReference type="InterPro" id="IPR006439">
    <property type="entry name" value="HAD-SF_hydro_IA"/>
</dbReference>
<dbReference type="Gene3D" id="1.10.150.240">
    <property type="entry name" value="Putative phosphatase, domain 2"/>
    <property type="match status" value="1"/>
</dbReference>
<evidence type="ECO:0000313" key="1">
    <source>
        <dbReference type="EMBL" id="KRM64922.1"/>
    </source>
</evidence>
<dbReference type="EMBL" id="AYYP01000022">
    <property type="protein sequence ID" value="KRM64922.1"/>
    <property type="molecule type" value="Genomic_DNA"/>
</dbReference>
<dbReference type="Pfam" id="PF13419">
    <property type="entry name" value="HAD_2"/>
    <property type="match status" value="1"/>
</dbReference>
<keyword evidence="2" id="KW-1185">Reference proteome</keyword>
<reference evidence="1 2" key="1">
    <citation type="journal article" date="2015" name="Genome Announc.">
        <title>Expanding the biotechnology potential of lactobacilli through comparative genomics of 213 strains and associated genera.</title>
        <authorList>
            <person name="Sun Z."/>
            <person name="Harris H.M."/>
            <person name="McCann A."/>
            <person name="Guo C."/>
            <person name="Argimon S."/>
            <person name="Zhang W."/>
            <person name="Yang X."/>
            <person name="Jeffery I.B."/>
            <person name="Cooney J.C."/>
            <person name="Kagawa T.F."/>
            <person name="Liu W."/>
            <person name="Song Y."/>
            <person name="Salvetti E."/>
            <person name="Wrobel A."/>
            <person name="Rasinkangas P."/>
            <person name="Parkhill J."/>
            <person name="Rea M.C."/>
            <person name="O'Sullivan O."/>
            <person name="Ritari J."/>
            <person name="Douillard F.P."/>
            <person name="Paul Ross R."/>
            <person name="Yang R."/>
            <person name="Briner A.E."/>
            <person name="Felis G.E."/>
            <person name="de Vos W.M."/>
            <person name="Barrangou R."/>
            <person name="Klaenhammer T.R."/>
            <person name="Caufield P.W."/>
            <person name="Cui Y."/>
            <person name="Zhang H."/>
            <person name="O'Toole P.W."/>
        </authorList>
    </citation>
    <scope>NUCLEOTIDE SEQUENCE [LARGE SCALE GENOMIC DNA]</scope>
    <source>
        <strain evidence="1 2">DSM 20509</strain>
    </source>
</reference>
<dbReference type="Proteomes" id="UP000051008">
    <property type="component" value="Unassembled WGS sequence"/>
</dbReference>
<dbReference type="InterPro" id="IPR036412">
    <property type="entry name" value="HAD-like_sf"/>
</dbReference>
<dbReference type="SFLD" id="SFLDS00003">
    <property type="entry name" value="Haloacid_Dehalogenase"/>
    <property type="match status" value="1"/>
</dbReference>
<dbReference type="AlphaFoldDB" id="A0A0R2ADV2"/>
<comment type="caution">
    <text evidence="1">The sequence shown here is derived from an EMBL/GenBank/DDBJ whole genome shotgun (WGS) entry which is preliminary data.</text>
</comment>
<dbReference type="Gene3D" id="3.40.50.1000">
    <property type="entry name" value="HAD superfamily/HAD-like"/>
    <property type="match status" value="1"/>
</dbReference>
<dbReference type="PANTHER" id="PTHR18901">
    <property type="entry name" value="2-DEOXYGLUCOSE-6-PHOSPHATE PHOSPHATASE 2"/>
    <property type="match status" value="1"/>
</dbReference>
<proteinExistence type="predicted"/>
<dbReference type="NCBIfam" id="TIGR01509">
    <property type="entry name" value="HAD-SF-IA-v3"/>
    <property type="match status" value="1"/>
</dbReference>
<dbReference type="InterPro" id="IPR023214">
    <property type="entry name" value="HAD_sf"/>
</dbReference>